<organism evidence="3 4">
    <name type="scientific">Nocardioides zeicaulis</name>
    <dbReference type="NCBI Taxonomy" id="1776857"/>
    <lineage>
        <taxon>Bacteria</taxon>
        <taxon>Bacillati</taxon>
        <taxon>Actinomycetota</taxon>
        <taxon>Actinomycetes</taxon>
        <taxon>Propionibacteriales</taxon>
        <taxon>Nocardioidaceae</taxon>
        <taxon>Nocardioides</taxon>
    </lineage>
</organism>
<dbReference type="Proteomes" id="UP001589698">
    <property type="component" value="Unassembled WGS sequence"/>
</dbReference>
<feature type="signal peptide" evidence="2">
    <location>
        <begin position="1"/>
        <end position="33"/>
    </location>
</feature>
<gene>
    <name evidence="3" type="ORF">ACFFJG_06970</name>
</gene>
<accession>A0ABV6DZR3</accession>
<evidence type="ECO:0000256" key="1">
    <source>
        <dbReference type="SAM" id="MobiDB-lite"/>
    </source>
</evidence>
<reference evidence="3 4" key="1">
    <citation type="submission" date="2024-09" db="EMBL/GenBank/DDBJ databases">
        <authorList>
            <person name="Sun Q."/>
            <person name="Mori K."/>
        </authorList>
    </citation>
    <scope>NUCLEOTIDE SEQUENCE [LARGE SCALE GENOMIC DNA]</scope>
    <source>
        <strain evidence="3 4">CCM 8654</strain>
    </source>
</reference>
<dbReference type="PROSITE" id="PS51318">
    <property type="entry name" value="TAT"/>
    <property type="match status" value="1"/>
</dbReference>
<dbReference type="InterPro" id="IPR006311">
    <property type="entry name" value="TAT_signal"/>
</dbReference>
<comment type="caution">
    <text evidence="3">The sequence shown here is derived from an EMBL/GenBank/DDBJ whole genome shotgun (WGS) entry which is preliminary data.</text>
</comment>
<keyword evidence="2" id="KW-0732">Signal</keyword>
<name>A0ABV6DZR3_9ACTN</name>
<dbReference type="RefSeq" id="WP_378517875.1">
    <property type="nucleotide sequence ID" value="NZ_CBCSDI010000021.1"/>
</dbReference>
<feature type="region of interest" description="Disordered" evidence="1">
    <location>
        <begin position="77"/>
        <end position="117"/>
    </location>
</feature>
<evidence type="ECO:0000313" key="4">
    <source>
        <dbReference type="Proteomes" id="UP001589698"/>
    </source>
</evidence>
<keyword evidence="4" id="KW-1185">Reference proteome</keyword>
<protein>
    <submittedName>
        <fullName evidence="3">Uncharacterized protein</fullName>
    </submittedName>
</protein>
<feature type="compositionally biased region" description="Polar residues" evidence="1">
    <location>
        <begin position="95"/>
        <end position="104"/>
    </location>
</feature>
<feature type="chain" id="PRO_5046319464" evidence="2">
    <location>
        <begin position="34"/>
        <end position="262"/>
    </location>
</feature>
<dbReference type="EMBL" id="JBHLXH010000001">
    <property type="protein sequence ID" value="MFC0222217.1"/>
    <property type="molecule type" value="Genomic_DNA"/>
</dbReference>
<sequence length="262" mass="27348">MADLVNPSRRTVVRGAAWSVPVVAVAATAPAFAASPCATLYDFRLDWGTTPYSRASARSATATVSSAGSTPLTVTFASTSSSTGNVPDPARNLTVPANTGTGTTADPVVTSLGGRPGERGVMLYHQSSTIGRDNRQDVVITFSRPVRGLQFYVTDIDTITSPAYSDRVELVGRNASGTAVTYRSTNDGILGTGANGDAWRRTDNSNVNENAAGAQTLVDFTTAAPGATTDVKSLVLTYWNATGGTQYHRVFLGDMTFSAFGC</sequence>
<evidence type="ECO:0000256" key="2">
    <source>
        <dbReference type="SAM" id="SignalP"/>
    </source>
</evidence>
<proteinExistence type="predicted"/>
<evidence type="ECO:0000313" key="3">
    <source>
        <dbReference type="EMBL" id="MFC0222217.1"/>
    </source>
</evidence>